<gene>
    <name evidence="1" type="ORF">TTHERM_000264819</name>
</gene>
<dbReference type="KEGG" id="tet:TTHERM_000264819"/>
<accession>W7X9P2</accession>
<proteinExistence type="predicted"/>
<dbReference type="RefSeq" id="XP_012651365.1">
    <property type="nucleotide sequence ID" value="XM_012795911.1"/>
</dbReference>
<evidence type="ECO:0000313" key="1">
    <source>
        <dbReference type="EMBL" id="EWS76125.1"/>
    </source>
</evidence>
<dbReference type="EMBL" id="GG662830">
    <property type="protein sequence ID" value="EWS76125.1"/>
    <property type="molecule type" value="Genomic_DNA"/>
</dbReference>
<keyword evidence="2" id="KW-1185">Reference proteome</keyword>
<sequence>MQYDQLHSFLDLILNDDISYSVANWNRDQKQNDIWSLLEILEAQHSNNANQKVSDTAKQVNQSDYIIIRDNISPYIQLANYPNRHKSALIRHSKT</sequence>
<reference evidence="2" key="1">
    <citation type="journal article" date="2006" name="PLoS Biol.">
        <title>Macronuclear genome sequence of the ciliate Tetrahymena thermophila, a model eukaryote.</title>
        <authorList>
            <person name="Eisen J.A."/>
            <person name="Coyne R.S."/>
            <person name="Wu M."/>
            <person name="Wu D."/>
            <person name="Thiagarajan M."/>
            <person name="Wortman J.R."/>
            <person name="Badger J.H."/>
            <person name="Ren Q."/>
            <person name="Amedeo P."/>
            <person name="Jones K.M."/>
            <person name="Tallon L.J."/>
            <person name="Delcher A.L."/>
            <person name="Salzberg S.L."/>
            <person name="Silva J.C."/>
            <person name="Haas B.J."/>
            <person name="Majoros W.H."/>
            <person name="Farzad M."/>
            <person name="Carlton J.M."/>
            <person name="Smith R.K. Jr."/>
            <person name="Garg J."/>
            <person name="Pearlman R.E."/>
            <person name="Karrer K.M."/>
            <person name="Sun L."/>
            <person name="Manning G."/>
            <person name="Elde N.C."/>
            <person name="Turkewitz A.P."/>
            <person name="Asai D.J."/>
            <person name="Wilkes D.E."/>
            <person name="Wang Y."/>
            <person name="Cai H."/>
            <person name="Collins K."/>
            <person name="Stewart B.A."/>
            <person name="Lee S.R."/>
            <person name="Wilamowska K."/>
            <person name="Weinberg Z."/>
            <person name="Ruzzo W.L."/>
            <person name="Wloga D."/>
            <person name="Gaertig J."/>
            <person name="Frankel J."/>
            <person name="Tsao C.-C."/>
            <person name="Gorovsky M.A."/>
            <person name="Keeling P.J."/>
            <person name="Waller R.F."/>
            <person name="Patron N.J."/>
            <person name="Cherry J.M."/>
            <person name="Stover N.A."/>
            <person name="Krieger C.J."/>
            <person name="del Toro C."/>
            <person name="Ryder H.F."/>
            <person name="Williamson S.C."/>
            <person name="Barbeau R.A."/>
            <person name="Hamilton E.P."/>
            <person name="Orias E."/>
        </authorList>
    </citation>
    <scope>NUCLEOTIDE SEQUENCE [LARGE SCALE GENOMIC DNA]</scope>
    <source>
        <strain evidence="2">SB210</strain>
    </source>
</reference>
<name>W7X9P2_TETTS</name>
<dbReference type="GeneID" id="24438099"/>
<dbReference type="AlphaFoldDB" id="W7X9P2"/>
<organism evidence="1 2">
    <name type="scientific">Tetrahymena thermophila (strain SB210)</name>
    <dbReference type="NCBI Taxonomy" id="312017"/>
    <lineage>
        <taxon>Eukaryota</taxon>
        <taxon>Sar</taxon>
        <taxon>Alveolata</taxon>
        <taxon>Ciliophora</taxon>
        <taxon>Intramacronucleata</taxon>
        <taxon>Oligohymenophorea</taxon>
        <taxon>Hymenostomatida</taxon>
        <taxon>Tetrahymenina</taxon>
        <taxon>Tetrahymenidae</taxon>
        <taxon>Tetrahymena</taxon>
    </lineage>
</organism>
<evidence type="ECO:0000313" key="2">
    <source>
        <dbReference type="Proteomes" id="UP000009168"/>
    </source>
</evidence>
<dbReference type="InParanoid" id="W7X9P2"/>
<dbReference type="Proteomes" id="UP000009168">
    <property type="component" value="Unassembled WGS sequence"/>
</dbReference>
<protein>
    <submittedName>
        <fullName evidence="1">Uncharacterized protein</fullName>
    </submittedName>
</protein>